<keyword evidence="1" id="KW-0238">DNA-binding</keyword>
<reference evidence="4" key="1">
    <citation type="journal article" date="2019" name="Int. J. Syst. Evol. Microbiol.">
        <title>The Global Catalogue of Microorganisms (GCM) 10K type strain sequencing project: providing services to taxonomists for standard genome sequencing and annotation.</title>
        <authorList>
            <consortium name="The Broad Institute Genomics Platform"/>
            <consortium name="The Broad Institute Genome Sequencing Center for Infectious Disease"/>
            <person name="Wu L."/>
            <person name="Ma J."/>
        </authorList>
    </citation>
    <scope>NUCLEOTIDE SEQUENCE [LARGE SCALE GENOMIC DNA]</scope>
    <source>
        <strain evidence="4">JCM 3175</strain>
    </source>
</reference>
<organism evidence="3 4">
    <name type="scientific">Micromonospora coerulea</name>
    <dbReference type="NCBI Taxonomy" id="47856"/>
    <lineage>
        <taxon>Bacteria</taxon>
        <taxon>Bacillati</taxon>
        <taxon>Actinomycetota</taxon>
        <taxon>Actinomycetes</taxon>
        <taxon>Micromonosporales</taxon>
        <taxon>Micromonosporaceae</taxon>
        <taxon>Micromonospora</taxon>
    </lineage>
</organism>
<gene>
    <name evidence="3" type="ORF">GCM10023176_15050</name>
</gene>
<sequence length="226" mass="25701">MPGRARANGEGSIFPYRNGFAAYVWVEKPDGKRGRKWVYDKTREEVHDKWIKLHGQAKAGPVATRSPTVREYAGYWLREIVKPNLAPGSYVTYEVAVRLYLVPGLGRKRLDKLRVSDVQTWINEVRRTCQCCAQGKDERRKAAQRRCCALGRCCQDLPSATSVTHLRTVLRTLLSQAITEGLITRNVASLVKLPAVRKRKRKAWTSDEARRFLESARADDDPLYAA</sequence>
<proteinExistence type="predicted"/>
<dbReference type="EMBL" id="BAABGU010000006">
    <property type="protein sequence ID" value="GAA4565938.1"/>
    <property type="molecule type" value="Genomic_DNA"/>
</dbReference>
<feature type="domain" description="Integrase SAM-like N-terminal" evidence="2">
    <location>
        <begin position="68"/>
        <end position="124"/>
    </location>
</feature>
<evidence type="ECO:0000313" key="3">
    <source>
        <dbReference type="EMBL" id="GAA4565938.1"/>
    </source>
</evidence>
<dbReference type="Gene3D" id="1.10.150.130">
    <property type="match status" value="1"/>
</dbReference>
<evidence type="ECO:0000259" key="2">
    <source>
        <dbReference type="Pfam" id="PF14659"/>
    </source>
</evidence>
<dbReference type="SUPFAM" id="SSF56349">
    <property type="entry name" value="DNA breaking-rejoining enzymes"/>
    <property type="match status" value="1"/>
</dbReference>
<evidence type="ECO:0000313" key="4">
    <source>
        <dbReference type="Proteomes" id="UP001500307"/>
    </source>
</evidence>
<keyword evidence="4" id="KW-1185">Reference proteome</keyword>
<dbReference type="InterPro" id="IPR011010">
    <property type="entry name" value="DNA_brk_join_enz"/>
</dbReference>
<dbReference type="InterPro" id="IPR004107">
    <property type="entry name" value="Integrase_SAM-like_N"/>
</dbReference>
<comment type="caution">
    <text evidence="3">The sequence shown here is derived from an EMBL/GenBank/DDBJ whole genome shotgun (WGS) entry which is preliminary data.</text>
</comment>
<name>A0ABP8SC84_9ACTN</name>
<dbReference type="Pfam" id="PF14659">
    <property type="entry name" value="Phage_int_SAM_3"/>
    <property type="match status" value="1"/>
</dbReference>
<evidence type="ECO:0000256" key="1">
    <source>
        <dbReference type="ARBA" id="ARBA00023125"/>
    </source>
</evidence>
<dbReference type="InterPro" id="IPR010998">
    <property type="entry name" value="Integrase_recombinase_N"/>
</dbReference>
<dbReference type="Proteomes" id="UP001500307">
    <property type="component" value="Unassembled WGS sequence"/>
</dbReference>
<protein>
    <recommendedName>
        <fullName evidence="2">Integrase SAM-like N-terminal domain-containing protein</fullName>
    </recommendedName>
</protein>
<accession>A0ABP8SC84</accession>